<organism evidence="11">
    <name type="scientific">Streptomyces sp. R41</name>
    <dbReference type="NCBI Taxonomy" id="3238632"/>
    <lineage>
        <taxon>Bacteria</taxon>
        <taxon>Bacillati</taxon>
        <taxon>Actinomycetota</taxon>
        <taxon>Actinomycetes</taxon>
        <taxon>Kitasatosporales</taxon>
        <taxon>Streptomycetaceae</taxon>
        <taxon>Streptomyces</taxon>
    </lineage>
</organism>
<sequence>MTERSVLPSGAPRTTPASAPSGAGASLRRAAPLTAVLLVATFLRLYGLTDTGFNSDEAVYAGTSASLAGDDQLGSLFPVFRAHPVLFQSLVSLALRVHESEWAARAVSALLGVVTVAMTYGLARRLYGRRAALVAALLLAVMPYHVVVSRQVLLDAPMTLCATGALYCVVRYAESPAQRWLLAAGGMLGLTVLAKETSIVFLGSLYAFFALTPAVRTRWRHLLPALAAIVVVAVAHPLSQAVAGHSKAGGNYLLWQMFRRANHPYYFYAREVPWAVGPLVVVAAVAGLVWLRRENTWRERLLVCWVAVPALFFTVWPVKGFQYLLPAAPVFAVLAGRTLTSFPRVVRAQRVAAAAAVCLVVVSLAVPSWSRTAPQTGTRFLAGTGGLPGGREAGLWVRTNAPEGARLLAIGPSMANVVQYYGLRPVSALSVSPDPARRNPSYRAVENPDRALRDGRFQYLVWDAYTARRTPFFTAKLQEMVGRYHGDAVFTARNGDGVQVVIVYRVRAS</sequence>
<evidence type="ECO:0000259" key="10">
    <source>
        <dbReference type="Pfam" id="PF13231"/>
    </source>
</evidence>
<accession>A0AB39RTF4</accession>
<feature type="transmembrane region" description="Helical" evidence="9">
    <location>
        <begin position="221"/>
        <end position="239"/>
    </location>
</feature>
<comment type="subcellular location">
    <subcellularLocation>
        <location evidence="1">Cell membrane</location>
        <topology evidence="1">Multi-pass membrane protein</topology>
    </subcellularLocation>
</comment>
<name>A0AB39RTF4_9ACTN</name>
<feature type="transmembrane region" description="Helical" evidence="9">
    <location>
        <begin position="351"/>
        <end position="369"/>
    </location>
</feature>
<dbReference type="GO" id="GO:0016763">
    <property type="term" value="F:pentosyltransferase activity"/>
    <property type="evidence" value="ECO:0007669"/>
    <property type="project" value="TreeGrafter"/>
</dbReference>
<feature type="transmembrane region" description="Helical" evidence="9">
    <location>
        <begin position="130"/>
        <end position="148"/>
    </location>
</feature>
<feature type="transmembrane region" description="Helical" evidence="9">
    <location>
        <begin position="300"/>
        <end position="317"/>
    </location>
</feature>
<feature type="transmembrane region" description="Helical" evidence="9">
    <location>
        <begin position="272"/>
        <end position="291"/>
    </location>
</feature>
<evidence type="ECO:0000256" key="8">
    <source>
        <dbReference type="SAM" id="MobiDB-lite"/>
    </source>
</evidence>
<dbReference type="PANTHER" id="PTHR33908:SF11">
    <property type="entry name" value="MEMBRANE PROTEIN"/>
    <property type="match status" value="1"/>
</dbReference>
<keyword evidence="4 11" id="KW-0808">Transferase</keyword>
<dbReference type="InterPro" id="IPR038731">
    <property type="entry name" value="RgtA/B/C-like"/>
</dbReference>
<evidence type="ECO:0000256" key="7">
    <source>
        <dbReference type="ARBA" id="ARBA00023136"/>
    </source>
</evidence>
<keyword evidence="3 11" id="KW-0328">Glycosyltransferase</keyword>
<evidence type="ECO:0000256" key="4">
    <source>
        <dbReference type="ARBA" id="ARBA00022679"/>
    </source>
</evidence>
<evidence type="ECO:0000256" key="6">
    <source>
        <dbReference type="ARBA" id="ARBA00022989"/>
    </source>
</evidence>
<dbReference type="AlphaFoldDB" id="A0AB39RTF4"/>
<dbReference type="InterPro" id="IPR050297">
    <property type="entry name" value="LipidA_mod_glycosyltrf_83"/>
</dbReference>
<feature type="transmembrane region" description="Helical" evidence="9">
    <location>
        <begin position="102"/>
        <end position="123"/>
    </location>
</feature>
<evidence type="ECO:0000256" key="5">
    <source>
        <dbReference type="ARBA" id="ARBA00022692"/>
    </source>
</evidence>
<dbReference type="Pfam" id="PF13231">
    <property type="entry name" value="PMT_2"/>
    <property type="match status" value="1"/>
</dbReference>
<proteinExistence type="predicted"/>
<protein>
    <submittedName>
        <fullName evidence="11">ArnT family glycosyltransferase</fullName>
        <ecNumber evidence="11">2.4.-.-</ecNumber>
    </submittedName>
</protein>
<evidence type="ECO:0000256" key="1">
    <source>
        <dbReference type="ARBA" id="ARBA00004651"/>
    </source>
</evidence>
<evidence type="ECO:0000313" key="11">
    <source>
        <dbReference type="EMBL" id="XDQ57307.1"/>
    </source>
</evidence>
<keyword evidence="7 9" id="KW-0472">Membrane</keyword>
<reference evidence="11" key="1">
    <citation type="submission" date="2024-07" db="EMBL/GenBank/DDBJ databases">
        <authorList>
            <person name="Yu S.T."/>
        </authorList>
    </citation>
    <scope>NUCLEOTIDE SEQUENCE</scope>
    <source>
        <strain evidence="11">R41</strain>
    </source>
</reference>
<keyword evidence="2" id="KW-1003">Cell membrane</keyword>
<dbReference type="RefSeq" id="WP_369250376.1">
    <property type="nucleotide sequence ID" value="NZ_CP163443.1"/>
</dbReference>
<dbReference type="PANTHER" id="PTHR33908">
    <property type="entry name" value="MANNOSYLTRANSFERASE YKCB-RELATED"/>
    <property type="match status" value="1"/>
</dbReference>
<keyword evidence="6 9" id="KW-1133">Transmembrane helix</keyword>
<keyword evidence="5 9" id="KW-0812">Transmembrane</keyword>
<dbReference type="GO" id="GO:0009103">
    <property type="term" value="P:lipopolysaccharide biosynthetic process"/>
    <property type="evidence" value="ECO:0007669"/>
    <property type="project" value="UniProtKB-ARBA"/>
</dbReference>
<evidence type="ECO:0000256" key="9">
    <source>
        <dbReference type="SAM" id="Phobius"/>
    </source>
</evidence>
<evidence type="ECO:0000256" key="3">
    <source>
        <dbReference type="ARBA" id="ARBA00022676"/>
    </source>
</evidence>
<feature type="region of interest" description="Disordered" evidence="8">
    <location>
        <begin position="1"/>
        <end position="24"/>
    </location>
</feature>
<feature type="transmembrane region" description="Helical" evidence="9">
    <location>
        <begin position="180"/>
        <end position="209"/>
    </location>
</feature>
<dbReference type="EC" id="2.4.-.-" evidence="11"/>
<dbReference type="EMBL" id="CP163443">
    <property type="protein sequence ID" value="XDQ57307.1"/>
    <property type="molecule type" value="Genomic_DNA"/>
</dbReference>
<gene>
    <name evidence="11" type="ORF">AB5J53_39320</name>
</gene>
<evidence type="ECO:0000256" key="2">
    <source>
        <dbReference type="ARBA" id="ARBA00022475"/>
    </source>
</evidence>
<dbReference type="GO" id="GO:0005886">
    <property type="term" value="C:plasma membrane"/>
    <property type="evidence" value="ECO:0007669"/>
    <property type="project" value="UniProtKB-SubCell"/>
</dbReference>
<feature type="domain" description="Glycosyltransferase RgtA/B/C/D-like" evidence="10">
    <location>
        <begin position="83"/>
        <end position="237"/>
    </location>
</feature>